<protein>
    <submittedName>
        <fullName evidence="1">Uncharacterized protein</fullName>
    </submittedName>
</protein>
<evidence type="ECO:0000313" key="1">
    <source>
        <dbReference type="EMBL" id="VDP67554.1"/>
    </source>
</evidence>
<dbReference type="PANTHER" id="PTHR16160:SF13">
    <property type="entry name" value="FERMITIN 2-RELATED"/>
    <property type="match status" value="1"/>
</dbReference>
<gene>
    <name evidence="1" type="ORF">SMTD_LOCUS15053</name>
</gene>
<proteinExistence type="predicted"/>
<dbReference type="EMBL" id="UZAL01035380">
    <property type="protein sequence ID" value="VDP67554.1"/>
    <property type="molecule type" value="Genomic_DNA"/>
</dbReference>
<accession>A0A183PL17</accession>
<dbReference type="Pfam" id="PF18124">
    <property type="entry name" value="Kindlin_2_N"/>
    <property type="match status" value="1"/>
</dbReference>
<organism evidence="1 2">
    <name type="scientific">Schistosoma mattheei</name>
    <dbReference type="NCBI Taxonomy" id="31246"/>
    <lineage>
        <taxon>Eukaryota</taxon>
        <taxon>Metazoa</taxon>
        <taxon>Spiralia</taxon>
        <taxon>Lophotrochozoa</taxon>
        <taxon>Platyhelminthes</taxon>
        <taxon>Trematoda</taxon>
        <taxon>Digenea</taxon>
        <taxon>Strigeidida</taxon>
        <taxon>Schistosomatoidea</taxon>
        <taxon>Schistosomatidae</taxon>
        <taxon>Schistosoma</taxon>
    </lineage>
</organism>
<dbReference type="AlphaFoldDB" id="A0A183PL17"/>
<dbReference type="STRING" id="31246.A0A183PL17"/>
<dbReference type="InterPro" id="IPR040790">
    <property type="entry name" value="Kindlin_2_N"/>
</dbReference>
<sequence length="333" mass="39229">MLANGEYVDGSWLLSIYIDDLNIQRDIRVHGEWSINELITQLIDGLICPQRKLLQSNEISLHSNHIKMNWEDYGLWWPIKSKWLLKTKLSLNQYGLQADAKLHFLSIYGQLNIQLPDLQIRKFIDINFSEPVYRVTLSICHYLNIRHSEELSLGYPIQQNDLKHSRFIRNSINKHDQTLLNTKKYSTFQHDPSLIYSPIIHIDEAIQNHLIVRPNNYIQRIRLNTIWLDSSKSLLEQGITMLGYNSSSTFSSSSMNRPNSSGQVQNDEYTKLSNSDKDNNTIPTLILRYKYGIYYDLNIKYDLIRINQLYEQAKWSILSEIYDVFAYDLYDKR</sequence>
<dbReference type="PANTHER" id="PTHR16160">
    <property type="entry name" value="FERMITIN 2-RELATED"/>
    <property type="match status" value="1"/>
</dbReference>
<dbReference type="Gene3D" id="3.10.20.90">
    <property type="entry name" value="Phosphatidylinositol 3-kinase Catalytic Subunit, Chain A, domain 1"/>
    <property type="match status" value="2"/>
</dbReference>
<reference evidence="1 2" key="1">
    <citation type="submission" date="2018-11" db="EMBL/GenBank/DDBJ databases">
        <authorList>
            <consortium name="Pathogen Informatics"/>
        </authorList>
    </citation>
    <scope>NUCLEOTIDE SEQUENCE [LARGE SCALE GENOMIC DNA]</scope>
    <source>
        <strain>Denwood</strain>
        <strain evidence="2">Zambia</strain>
    </source>
</reference>
<dbReference type="GO" id="GO:0007160">
    <property type="term" value="P:cell-matrix adhesion"/>
    <property type="evidence" value="ECO:0007669"/>
    <property type="project" value="TreeGrafter"/>
</dbReference>
<keyword evidence="2" id="KW-1185">Reference proteome</keyword>
<dbReference type="GO" id="GO:0007229">
    <property type="term" value="P:integrin-mediated signaling pathway"/>
    <property type="evidence" value="ECO:0007669"/>
    <property type="project" value="InterPro"/>
</dbReference>
<evidence type="ECO:0000313" key="2">
    <source>
        <dbReference type="Proteomes" id="UP000269396"/>
    </source>
</evidence>
<name>A0A183PL17_9TREM</name>
<dbReference type="InterPro" id="IPR037843">
    <property type="entry name" value="Kindlin/fermitin"/>
</dbReference>
<dbReference type="Proteomes" id="UP000269396">
    <property type="component" value="Unassembled WGS sequence"/>
</dbReference>
<dbReference type="GO" id="GO:0030055">
    <property type="term" value="C:cell-substrate junction"/>
    <property type="evidence" value="ECO:0007669"/>
    <property type="project" value="TreeGrafter"/>
</dbReference>
<dbReference type="GO" id="GO:0005178">
    <property type="term" value="F:integrin binding"/>
    <property type="evidence" value="ECO:0007669"/>
    <property type="project" value="TreeGrafter"/>
</dbReference>